<name>A0A6B9XV97_PICSI</name>
<evidence type="ECO:0000313" key="1">
    <source>
        <dbReference type="EMBL" id="QHR90185.1"/>
    </source>
</evidence>
<gene>
    <name evidence="1" type="primary">orf04231</name>
    <name evidence="1" type="ORF">Q903MT_gene4208</name>
</gene>
<organism evidence="1">
    <name type="scientific">Picea sitchensis</name>
    <name type="common">Sitka spruce</name>
    <name type="synonym">Pinus sitchensis</name>
    <dbReference type="NCBI Taxonomy" id="3332"/>
    <lineage>
        <taxon>Eukaryota</taxon>
        <taxon>Viridiplantae</taxon>
        <taxon>Streptophyta</taxon>
        <taxon>Embryophyta</taxon>
        <taxon>Tracheophyta</taxon>
        <taxon>Spermatophyta</taxon>
        <taxon>Pinopsida</taxon>
        <taxon>Pinidae</taxon>
        <taxon>Conifers I</taxon>
        <taxon>Pinales</taxon>
        <taxon>Pinaceae</taxon>
        <taxon>Picea</taxon>
    </lineage>
</organism>
<sequence>MIASLIGRKEVADKEVVANKEGGGILQKVSDSRYSIQVWMHSMTRVDTGTRSRFQSRCRSKC</sequence>
<accession>A0A6B9XV97</accession>
<protein>
    <submittedName>
        <fullName evidence="1">Uncharacterized protein</fullName>
    </submittedName>
</protein>
<proteinExistence type="predicted"/>
<dbReference type="AlphaFoldDB" id="A0A6B9XV97"/>
<reference evidence="1" key="1">
    <citation type="submission" date="2019-03" db="EMBL/GenBank/DDBJ databases">
        <title>Largest Complete Mitochondrial Genome of a Gymnosperm, Sitka Spruce (Picea sitchensis), Indicates Complex Physical Structure.</title>
        <authorList>
            <person name="Jackman S.D."/>
            <person name="Coombe L."/>
            <person name="Warren R."/>
            <person name="Kirk H."/>
            <person name="Trinh E."/>
            <person name="McLeod T."/>
            <person name="Pleasance S."/>
            <person name="Pandoh P."/>
            <person name="Zhao Y."/>
            <person name="Coope R."/>
            <person name="Bousquet J."/>
            <person name="Bohlmann J.C."/>
            <person name="Jones S.J.M."/>
            <person name="Birol I."/>
        </authorList>
    </citation>
    <scope>NUCLEOTIDE SEQUENCE</scope>
    <source>
        <strain evidence="1">Q903</strain>
    </source>
</reference>
<geneLocation type="mitochondrion" evidence="1"/>
<keyword evidence="1" id="KW-0496">Mitochondrion</keyword>
<dbReference type="EMBL" id="MK697699">
    <property type="protein sequence ID" value="QHR90185.1"/>
    <property type="molecule type" value="Genomic_DNA"/>
</dbReference>